<dbReference type="EMBL" id="BOPV01000001">
    <property type="protein sequence ID" value="GIL39637.1"/>
    <property type="molecule type" value="Genomic_DNA"/>
</dbReference>
<feature type="transmembrane region" description="Helical" evidence="2">
    <location>
        <begin position="31"/>
        <end position="52"/>
    </location>
</feature>
<evidence type="ECO:0000256" key="2">
    <source>
        <dbReference type="SAM" id="Phobius"/>
    </source>
</evidence>
<gene>
    <name evidence="3" type="ORF">TMPK1_18740</name>
</gene>
<keyword evidence="2" id="KW-1133">Transmembrane helix</keyword>
<keyword evidence="4" id="KW-1185">Reference proteome</keyword>
<keyword evidence="2" id="KW-0472">Membrane</keyword>
<protein>
    <submittedName>
        <fullName evidence="3">Uncharacterized protein</fullName>
    </submittedName>
</protein>
<dbReference type="Proteomes" id="UP000681075">
    <property type="component" value="Unassembled WGS sequence"/>
</dbReference>
<evidence type="ECO:0000256" key="1">
    <source>
        <dbReference type="SAM" id="MobiDB-lite"/>
    </source>
</evidence>
<feature type="region of interest" description="Disordered" evidence="1">
    <location>
        <begin position="1"/>
        <end position="20"/>
    </location>
</feature>
<comment type="caution">
    <text evidence="3">The sequence shown here is derived from an EMBL/GenBank/DDBJ whole genome shotgun (WGS) entry which is preliminary data.</text>
</comment>
<evidence type="ECO:0000313" key="4">
    <source>
        <dbReference type="Proteomes" id="UP000681075"/>
    </source>
</evidence>
<reference evidence="3" key="1">
    <citation type="submission" date="2021-02" db="EMBL/GenBank/DDBJ databases">
        <title>Genome sequence of Rhodospirillales sp. strain TMPK1 isolated from soil.</title>
        <authorList>
            <person name="Nakai R."/>
            <person name="Kusada H."/>
            <person name="Tamaki H."/>
        </authorList>
    </citation>
    <scope>NUCLEOTIDE SEQUENCE</scope>
    <source>
        <strain evidence="3">TMPK1</strain>
    </source>
</reference>
<dbReference type="AlphaFoldDB" id="A0A8S8XE05"/>
<accession>A0A8S8XE05</accession>
<name>A0A8S8XE05_9PROT</name>
<evidence type="ECO:0000313" key="3">
    <source>
        <dbReference type="EMBL" id="GIL39637.1"/>
    </source>
</evidence>
<organism evidence="3 4">
    <name type="scientific">Roseiterribacter gracilis</name>
    <dbReference type="NCBI Taxonomy" id="2812848"/>
    <lineage>
        <taxon>Bacteria</taxon>
        <taxon>Pseudomonadati</taxon>
        <taxon>Pseudomonadota</taxon>
        <taxon>Alphaproteobacteria</taxon>
        <taxon>Rhodospirillales</taxon>
        <taxon>Roseiterribacteraceae</taxon>
        <taxon>Roseiterribacter</taxon>
    </lineage>
</organism>
<proteinExistence type="predicted"/>
<sequence>MANPTQDQSHLAPVKSADDARAGVETGHVRWILGISLSAIVVIFVAVLANWITF</sequence>
<keyword evidence="2" id="KW-0812">Transmembrane</keyword>